<name>A0ACD4RA38_9BACI</name>
<organism evidence="1 2">
    <name type="scientific">Metabacillus hrfriensis</name>
    <dbReference type="NCBI Taxonomy" id="3048891"/>
    <lineage>
        <taxon>Bacteria</taxon>
        <taxon>Bacillati</taxon>
        <taxon>Bacillota</taxon>
        <taxon>Bacilli</taxon>
        <taxon>Bacillales</taxon>
        <taxon>Bacillaceae</taxon>
        <taxon>Metabacillus</taxon>
    </lineage>
</organism>
<evidence type="ECO:0000313" key="2">
    <source>
        <dbReference type="Proteomes" id="UP001226091"/>
    </source>
</evidence>
<dbReference type="EMBL" id="CP126116">
    <property type="protein sequence ID" value="WHZ57309.1"/>
    <property type="molecule type" value="Genomic_DNA"/>
</dbReference>
<sequence>MILVVSLNPAVDIRYSVPEFQPGNINRPVLKEKTAGGKGLNAARVLSLLGYKPLFITGFSGGKQGEWIQSELDCSSIPYHFQEIKEETRTCIAILSSCSQTEVLEAGPEISESEMKNFIDLFRAKVKEASLIILSGSLPKGVPADFYRTLGEIIKLEKKRMLLDSSGESLKYGIEASPFLIKPNLQELSQLLKRKQLSVEEAIKGALSLCEKGVCYTLVSLGSDGAILASEKGVWKAVLPSIEIKNPVGSGDSMLAGAAFGMQLHLHPGDLLRFACACGTANAAEEKTGFIKESTVMELYQKIQVEQIFPEKGLDYEKGDLF</sequence>
<protein>
    <submittedName>
        <fullName evidence="1">1-phosphofructokinase family hexose kinase</fullName>
    </submittedName>
</protein>
<gene>
    <name evidence="1" type="ORF">QLQ22_22095</name>
</gene>
<reference evidence="2" key="1">
    <citation type="journal article" date="2025" name="Aquaculture">
        <title>Assessment of the bioflocculant production and safety properties of Metabacillus hrfriensis sp. nov. based on phenotypic and whole-genome sequencing analysis.</title>
        <authorList>
            <person name="Zhang R."/>
            <person name="Zhao Z."/>
            <person name="Luo L."/>
            <person name="Wang S."/>
            <person name="Guo K."/>
            <person name="Xu W."/>
        </authorList>
    </citation>
    <scope>NUCLEOTIDE SEQUENCE [LARGE SCALE GENOMIC DNA]</scope>
    <source>
        <strain evidence="2">CT-WN-B3</strain>
    </source>
</reference>
<evidence type="ECO:0000313" key="1">
    <source>
        <dbReference type="EMBL" id="WHZ57309.1"/>
    </source>
</evidence>
<proteinExistence type="predicted"/>
<dbReference type="Proteomes" id="UP001226091">
    <property type="component" value="Chromosome"/>
</dbReference>
<accession>A0ACD4RA38</accession>
<keyword evidence="2" id="KW-1185">Reference proteome</keyword>